<keyword evidence="3 6" id="KW-0812">Transmembrane</keyword>
<organism evidence="8 9">
    <name type="scientific">Paracoccus nototheniae</name>
    <dbReference type="NCBI Taxonomy" id="2489002"/>
    <lineage>
        <taxon>Bacteria</taxon>
        <taxon>Pseudomonadati</taxon>
        <taxon>Pseudomonadota</taxon>
        <taxon>Alphaproteobacteria</taxon>
        <taxon>Rhodobacterales</taxon>
        <taxon>Paracoccaceae</taxon>
        <taxon>Paracoccus</taxon>
    </lineage>
</organism>
<dbReference type="Pfam" id="PF04138">
    <property type="entry name" value="GtrA_DPMS_TM"/>
    <property type="match status" value="1"/>
</dbReference>
<name>A0ABW4E4Y9_9RHOB</name>
<evidence type="ECO:0000256" key="6">
    <source>
        <dbReference type="SAM" id="Phobius"/>
    </source>
</evidence>
<proteinExistence type="inferred from homology"/>
<feature type="transmembrane region" description="Helical" evidence="6">
    <location>
        <begin position="67"/>
        <end position="90"/>
    </location>
</feature>
<evidence type="ECO:0000313" key="8">
    <source>
        <dbReference type="EMBL" id="MFD1483546.1"/>
    </source>
</evidence>
<protein>
    <submittedName>
        <fullName evidence="8">GtrA family protein</fullName>
    </submittedName>
</protein>
<dbReference type="PANTHER" id="PTHR38459">
    <property type="entry name" value="PROPHAGE BACTOPRENOL-LINKED GLUCOSE TRANSLOCASE HOMOLOG"/>
    <property type="match status" value="1"/>
</dbReference>
<gene>
    <name evidence="8" type="ORF">ACFQ5P_19835</name>
</gene>
<keyword evidence="5 6" id="KW-0472">Membrane</keyword>
<dbReference type="InterPro" id="IPR007267">
    <property type="entry name" value="GtrA_DPMS_TM"/>
</dbReference>
<comment type="similarity">
    <text evidence="2">Belongs to the GtrA family.</text>
</comment>
<evidence type="ECO:0000256" key="3">
    <source>
        <dbReference type="ARBA" id="ARBA00022692"/>
    </source>
</evidence>
<evidence type="ECO:0000259" key="7">
    <source>
        <dbReference type="Pfam" id="PF04138"/>
    </source>
</evidence>
<dbReference type="EMBL" id="JBHTOQ010000080">
    <property type="protein sequence ID" value="MFD1483546.1"/>
    <property type="molecule type" value="Genomic_DNA"/>
</dbReference>
<evidence type="ECO:0000256" key="4">
    <source>
        <dbReference type="ARBA" id="ARBA00022989"/>
    </source>
</evidence>
<dbReference type="Proteomes" id="UP001597302">
    <property type="component" value="Unassembled WGS sequence"/>
</dbReference>
<feature type="transmembrane region" description="Helical" evidence="6">
    <location>
        <begin position="97"/>
        <end position="120"/>
    </location>
</feature>
<dbReference type="InterPro" id="IPR051401">
    <property type="entry name" value="GtrA_CellWall_Glycosyl"/>
</dbReference>
<evidence type="ECO:0000313" key="9">
    <source>
        <dbReference type="Proteomes" id="UP001597302"/>
    </source>
</evidence>
<feature type="transmembrane region" description="Helical" evidence="6">
    <location>
        <begin position="34"/>
        <end position="55"/>
    </location>
</feature>
<feature type="domain" description="GtrA/DPMS transmembrane" evidence="7">
    <location>
        <begin position="7"/>
        <end position="121"/>
    </location>
</feature>
<comment type="caution">
    <text evidence="8">The sequence shown here is derived from an EMBL/GenBank/DDBJ whole genome shotgun (WGS) entry which is preliminary data.</text>
</comment>
<accession>A0ABW4E4Y9</accession>
<feature type="transmembrane region" description="Helical" evidence="6">
    <location>
        <begin position="6"/>
        <end position="27"/>
    </location>
</feature>
<evidence type="ECO:0000256" key="5">
    <source>
        <dbReference type="ARBA" id="ARBA00023136"/>
    </source>
</evidence>
<reference evidence="9" key="1">
    <citation type="journal article" date="2019" name="Int. J. Syst. Evol. Microbiol.">
        <title>The Global Catalogue of Microorganisms (GCM) 10K type strain sequencing project: providing services to taxonomists for standard genome sequencing and annotation.</title>
        <authorList>
            <consortium name="The Broad Institute Genomics Platform"/>
            <consortium name="The Broad Institute Genome Sequencing Center for Infectious Disease"/>
            <person name="Wu L."/>
            <person name="Ma J."/>
        </authorList>
    </citation>
    <scope>NUCLEOTIDE SEQUENCE [LARGE SCALE GENOMIC DNA]</scope>
    <source>
        <strain evidence="9">CCM 8875</strain>
    </source>
</reference>
<evidence type="ECO:0000256" key="1">
    <source>
        <dbReference type="ARBA" id="ARBA00004141"/>
    </source>
</evidence>
<keyword evidence="4 6" id="KW-1133">Transmembrane helix</keyword>
<keyword evidence="9" id="KW-1185">Reference proteome</keyword>
<sequence length="141" mass="15471">MIFQMFKFGIVGMMATGLHLLVGLTMISSGWSPILSNAMAFLVAFSISFIGHLGFSFSDHDADIVTAAWRFGLTALAGFAVNQALLMLLLRHFALRPAVALCLSTASAAALTFLLSRYWAFRHRTFVTKPATDFTSHHFPK</sequence>
<dbReference type="RefSeq" id="WP_131573462.1">
    <property type="nucleotide sequence ID" value="NZ_CBCSAJ010000056.1"/>
</dbReference>
<comment type="subcellular location">
    <subcellularLocation>
        <location evidence="1">Membrane</location>
        <topology evidence="1">Multi-pass membrane protein</topology>
    </subcellularLocation>
</comment>
<evidence type="ECO:0000256" key="2">
    <source>
        <dbReference type="ARBA" id="ARBA00009399"/>
    </source>
</evidence>
<dbReference type="PANTHER" id="PTHR38459:SF1">
    <property type="entry name" value="PROPHAGE BACTOPRENOL-LINKED GLUCOSE TRANSLOCASE HOMOLOG"/>
    <property type="match status" value="1"/>
</dbReference>